<dbReference type="AlphaFoldDB" id="M2YJH9"/>
<dbReference type="GeneID" id="19334109"/>
<proteinExistence type="predicted"/>
<gene>
    <name evidence="2" type="ORF">MYCFIDRAFT_179360</name>
</gene>
<dbReference type="Proteomes" id="UP000016932">
    <property type="component" value="Unassembled WGS sequence"/>
</dbReference>
<keyword evidence="3" id="KW-1185">Reference proteome</keyword>
<dbReference type="EMBL" id="KB446564">
    <property type="protein sequence ID" value="EME77895.1"/>
    <property type="molecule type" value="Genomic_DNA"/>
</dbReference>
<evidence type="ECO:0000313" key="3">
    <source>
        <dbReference type="Proteomes" id="UP000016932"/>
    </source>
</evidence>
<dbReference type="HOGENOM" id="CLU_1152205_0_0_1"/>
<dbReference type="KEGG" id="pfj:MYCFIDRAFT_179360"/>
<dbReference type="VEuPathDB" id="FungiDB:MYCFIDRAFT_179360"/>
<evidence type="ECO:0000256" key="1">
    <source>
        <dbReference type="SAM" id="MobiDB-lite"/>
    </source>
</evidence>
<organism evidence="2 3">
    <name type="scientific">Pseudocercospora fijiensis (strain CIRAD86)</name>
    <name type="common">Black leaf streak disease fungus</name>
    <name type="synonym">Mycosphaerella fijiensis</name>
    <dbReference type="NCBI Taxonomy" id="383855"/>
    <lineage>
        <taxon>Eukaryota</taxon>
        <taxon>Fungi</taxon>
        <taxon>Dikarya</taxon>
        <taxon>Ascomycota</taxon>
        <taxon>Pezizomycotina</taxon>
        <taxon>Dothideomycetes</taxon>
        <taxon>Dothideomycetidae</taxon>
        <taxon>Mycosphaerellales</taxon>
        <taxon>Mycosphaerellaceae</taxon>
        <taxon>Pseudocercospora</taxon>
    </lineage>
</organism>
<feature type="region of interest" description="Disordered" evidence="1">
    <location>
        <begin position="37"/>
        <end position="60"/>
    </location>
</feature>
<protein>
    <submittedName>
        <fullName evidence="2">Uncharacterized protein</fullName>
    </submittedName>
</protein>
<name>M2YJH9_PSEFD</name>
<evidence type="ECO:0000313" key="2">
    <source>
        <dbReference type="EMBL" id="EME77895.1"/>
    </source>
</evidence>
<accession>M2YJH9</accession>
<reference evidence="2 3" key="1">
    <citation type="journal article" date="2012" name="PLoS Pathog.">
        <title>Diverse lifestyles and strategies of plant pathogenesis encoded in the genomes of eighteen Dothideomycetes fungi.</title>
        <authorList>
            <person name="Ohm R.A."/>
            <person name="Feau N."/>
            <person name="Henrissat B."/>
            <person name="Schoch C.L."/>
            <person name="Horwitz B.A."/>
            <person name="Barry K.W."/>
            <person name="Condon B.J."/>
            <person name="Copeland A.C."/>
            <person name="Dhillon B."/>
            <person name="Glaser F."/>
            <person name="Hesse C.N."/>
            <person name="Kosti I."/>
            <person name="LaButti K."/>
            <person name="Lindquist E.A."/>
            <person name="Lucas S."/>
            <person name="Salamov A.A."/>
            <person name="Bradshaw R.E."/>
            <person name="Ciuffetti L."/>
            <person name="Hamelin R.C."/>
            <person name="Kema G.H.J."/>
            <person name="Lawrence C."/>
            <person name="Scott J.A."/>
            <person name="Spatafora J.W."/>
            <person name="Turgeon B.G."/>
            <person name="de Wit P.J.G.M."/>
            <person name="Zhong S."/>
            <person name="Goodwin S.B."/>
            <person name="Grigoriev I.V."/>
        </authorList>
    </citation>
    <scope>NUCLEOTIDE SEQUENCE [LARGE SCALE GENOMIC DNA]</scope>
    <source>
        <strain evidence="2 3">CIRAD86</strain>
    </source>
</reference>
<sequence>MHYRDSGRGRGIRQPVKEAAWSLEFSLHDPAFPLADRGRASERNMSKQSGSLDATRVRGMPKHRAHSVEFECAAVRCRAEVVRTGTGTAAQSAVKSAFGRGHGDGDGDGDAERWESQNLLGVECEVVNIIACACSTTGNSDVEAFYIRLPSSTSIREKQFLDMWKDYTYSMTGSIRIIGAHRKHSNHTMAGRRRIASAQRMRHRRTMFTQESLLRVFTAKDESTLRWISGLNSADLISHSH</sequence>
<dbReference type="RefSeq" id="XP_007931645.1">
    <property type="nucleotide sequence ID" value="XM_007933454.1"/>
</dbReference>